<evidence type="ECO:0000259" key="2">
    <source>
        <dbReference type="Pfam" id="PF02481"/>
    </source>
</evidence>
<dbReference type="SUPFAM" id="SSF102405">
    <property type="entry name" value="MCP/YpsA-like"/>
    <property type="match status" value="1"/>
</dbReference>
<reference evidence="3 4" key="1">
    <citation type="submission" date="2020-08" db="EMBL/GenBank/DDBJ databases">
        <title>Genome public.</title>
        <authorList>
            <person name="Liu C."/>
            <person name="Sun Q."/>
        </authorList>
    </citation>
    <scope>NUCLEOTIDE SEQUENCE [LARGE SCALE GENOMIC DNA]</scope>
    <source>
        <strain evidence="3 4">NSJ-9</strain>
    </source>
</reference>
<dbReference type="PANTHER" id="PTHR43022">
    <property type="entry name" value="PROTEIN SMF"/>
    <property type="match status" value="1"/>
</dbReference>
<dbReference type="InterPro" id="IPR003488">
    <property type="entry name" value="DprA"/>
</dbReference>
<protein>
    <submittedName>
        <fullName evidence="3">DNA-protecting protein DprA</fullName>
    </submittedName>
</protein>
<feature type="domain" description="Smf/DprA SLOG" evidence="2">
    <location>
        <begin position="76"/>
        <end position="283"/>
    </location>
</feature>
<dbReference type="PANTHER" id="PTHR43022:SF1">
    <property type="entry name" value="PROTEIN SMF"/>
    <property type="match status" value="1"/>
</dbReference>
<evidence type="ECO:0000256" key="1">
    <source>
        <dbReference type="ARBA" id="ARBA00006525"/>
    </source>
</evidence>
<proteinExistence type="inferred from homology"/>
<name>A0ABR7GCZ7_9FIRM</name>
<evidence type="ECO:0000313" key="4">
    <source>
        <dbReference type="Proteomes" id="UP000643810"/>
    </source>
</evidence>
<organism evidence="3 4">
    <name type="scientific">Roseburia lenta</name>
    <dbReference type="NCBI Taxonomy" id="2763061"/>
    <lineage>
        <taxon>Bacteria</taxon>
        <taxon>Bacillati</taxon>
        <taxon>Bacillota</taxon>
        <taxon>Clostridia</taxon>
        <taxon>Lachnospirales</taxon>
        <taxon>Lachnospiraceae</taxon>
        <taxon>Roseburia</taxon>
    </lineage>
</organism>
<comment type="similarity">
    <text evidence="1">Belongs to the DprA/Smf family.</text>
</comment>
<accession>A0ABR7GCZ7</accession>
<comment type="caution">
    <text evidence="3">The sequence shown here is derived from an EMBL/GenBank/DDBJ whole genome shotgun (WGS) entry which is preliminary data.</text>
</comment>
<evidence type="ECO:0000313" key="3">
    <source>
        <dbReference type="EMBL" id="MBC5685309.1"/>
    </source>
</evidence>
<keyword evidence="4" id="KW-1185">Reference proteome</keyword>
<dbReference type="NCBIfam" id="TIGR00732">
    <property type="entry name" value="dprA"/>
    <property type="match status" value="1"/>
</dbReference>
<dbReference type="Pfam" id="PF02481">
    <property type="entry name" value="DNA_processg_A"/>
    <property type="match status" value="1"/>
</dbReference>
<sequence length="361" mass="40744">MKYKYWWMCLQGLSNRTKRNLLERYKSAHAIYDLSEKCLRQDGLLDVRQADIFLRERKKADLDTAYQTFLQTGASFVTLEDTEYPYYLKEVFDAPYGMYVKGQIPQTKKIVAIVGARRCSAYGKKMAQELAYLLGKQGYVVISGMARGIDAYAHEGCLQAGQKTMAVFGCGVDVCYPTENRSLYGRIMENGCLLSEYAMGSQPIAKQFPPRNRLISGIAKYVVVVEAKEKSGSLITTDFALEQGKDIYVIPGRITDVMSAGCNRLIAQGAGIITSLSGFIEEIEESHFSDLTCGNAFEANEIILEKDELLVYSCFDFYPKSIETVLAESGLELLYLLSVIMRLCDKKMLQECFKNQYVRLR</sequence>
<dbReference type="EMBL" id="JACOPG010000001">
    <property type="protein sequence ID" value="MBC5685309.1"/>
    <property type="molecule type" value="Genomic_DNA"/>
</dbReference>
<dbReference type="RefSeq" id="WP_186853658.1">
    <property type="nucleotide sequence ID" value="NZ_JACOPG010000001.1"/>
</dbReference>
<gene>
    <name evidence="3" type="primary">dprA</name>
    <name evidence="3" type="ORF">H8R94_01545</name>
</gene>
<dbReference type="Proteomes" id="UP000643810">
    <property type="component" value="Unassembled WGS sequence"/>
</dbReference>
<dbReference type="InterPro" id="IPR057666">
    <property type="entry name" value="DrpA_SLOG"/>
</dbReference>
<dbReference type="Gene3D" id="3.40.50.450">
    <property type="match status" value="1"/>
</dbReference>